<dbReference type="PRINTS" id="PR00411">
    <property type="entry name" value="PNDRDTASEI"/>
</dbReference>
<evidence type="ECO:0000313" key="6">
    <source>
        <dbReference type="EMBL" id="MBC2593490.1"/>
    </source>
</evidence>
<proteinExistence type="predicted"/>
<dbReference type="GO" id="GO:0046872">
    <property type="term" value="F:metal ion binding"/>
    <property type="evidence" value="ECO:0007669"/>
    <property type="project" value="UniProtKB-KW"/>
</dbReference>
<dbReference type="InterPro" id="IPR039650">
    <property type="entry name" value="HdrA-like"/>
</dbReference>
<sequence length="463" mass="50423">MNIERLERIPVLGQYDVVVCGGGPSGIPAALAAARSGARVLLLEGTGQLGGVGTSAGVTSLLGGRTRSEGHPCVGGIFREMSEILIARGAGIDPASIPNQYYQPFGWAPGDLAVGFYFEPREMVSLLDEMMVKAGVDVLFFTSFVDTVVEDERVRQVIFFNKAGLQAVEAGVVVDATGDADVAARSGCEFVKGREEDGLMTPATLMFRVDRVDQDALEAYMRAHESIRLKDIIQRLRESGEWPFSFDIFISQQAPERGTFMINTTRICGVDGTDGRSISRGMMEGRSQVHQLFSIMRKHFPGFADSRIIEISPSLGIRETRRIRGDFLYTVEDVMKRIEFPDTIGFSGYGFDLPDPQKPSYQPLDEQGVRAPEVIAIPYRIMLPRPVRNILCPGRAVSVERLLLGPLRVMAPCYAMGEAAGQAAVMALDNCGNAAQIDSEKLRDRLRETGAIVDAQAVVGAAH</sequence>
<keyword evidence="2" id="KW-0479">Metal-binding</keyword>
<keyword evidence="1" id="KW-0004">4Fe-4S</keyword>
<evidence type="ECO:0000256" key="2">
    <source>
        <dbReference type="ARBA" id="ARBA00022723"/>
    </source>
</evidence>
<dbReference type="RefSeq" id="WP_185674492.1">
    <property type="nucleotide sequence ID" value="NZ_JACHVB010000013.1"/>
</dbReference>
<evidence type="ECO:0000256" key="4">
    <source>
        <dbReference type="ARBA" id="ARBA00023004"/>
    </source>
</evidence>
<keyword evidence="4" id="KW-0408">Iron</keyword>
<dbReference type="GO" id="GO:0051539">
    <property type="term" value="F:4 iron, 4 sulfur cluster binding"/>
    <property type="evidence" value="ECO:0007669"/>
    <property type="project" value="UniProtKB-KW"/>
</dbReference>
<evidence type="ECO:0000313" key="7">
    <source>
        <dbReference type="Proteomes" id="UP000546464"/>
    </source>
</evidence>
<comment type="caution">
    <text evidence="6">The sequence shown here is derived from an EMBL/GenBank/DDBJ whole genome shotgun (WGS) entry which is preliminary data.</text>
</comment>
<dbReference type="PANTHER" id="PTHR43498">
    <property type="entry name" value="FERREDOXIN:COB-COM HETERODISULFIDE REDUCTASE SUBUNIT A"/>
    <property type="match status" value="1"/>
</dbReference>
<evidence type="ECO:0000256" key="3">
    <source>
        <dbReference type="ARBA" id="ARBA00023002"/>
    </source>
</evidence>
<dbReference type="AlphaFoldDB" id="A0A842HB35"/>
<keyword evidence="5" id="KW-0411">Iron-sulfur</keyword>
<dbReference type="EMBL" id="JACHVB010000013">
    <property type="protein sequence ID" value="MBC2593490.1"/>
    <property type="molecule type" value="Genomic_DNA"/>
</dbReference>
<dbReference type="Proteomes" id="UP000546464">
    <property type="component" value="Unassembled WGS sequence"/>
</dbReference>
<dbReference type="PANTHER" id="PTHR43498:SF1">
    <property type="entry name" value="COB--COM HETERODISULFIDE REDUCTASE IRON-SULFUR SUBUNIT A"/>
    <property type="match status" value="1"/>
</dbReference>
<keyword evidence="7" id="KW-1185">Reference proteome</keyword>
<dbReference type="GO" id="GO:0016491">
    <property type="term" value="F:oxidoreductase activity"/>
    <property type="evidence" value="ECO:0007669"/>
    <property type="project" value="UniProtKB-KW"/>
</dbReference>
<dbReference type="Gene3D" id="3.50.50.60">
    <property type="entry name" value="FAD/NAD(P)-binding domain"/>
    <property type="match status" value="1"/>
</dbReference>
<reference evidence="6 7" key="1">
    <citation type="submission" date="2020-07" db="EMBL/GenBank/DDBJ databases">
        <authorList>
            <person name="Feng X."/>
        </authorList>
    </citation>
    <scope>NUCLEOTIDE SEQUENCE [LARGE SCALE GENOMIC DNA]</scope>
    <source>
        <strain evidence="6 7">JCM31066</strain>
    </source>
</reference>
<dbReference type="InterPro" id="IPR036188">
    <property type="entry name" value="FAD/NAD-bd_sf"/>
</dbReference>
<name>A0A842HB35_9BACT</name>
<keyword evidence="3" id="KW-0560">Oxidoreductase</keyword>
<gene>
    <name evidence="6" type="ORF">H5P28_04370</name>
</gene>
<evidence type="ECO:0000256" key="1">
    <source>
        <dbReference type="ARBA" id="ARBA00022485"/>
    </source>
</evidence>
<accession>A0A842HB35</accession>
<dbReference type="Pfam" id="PF12831">
    <property type="entry name" value="FAD_oxidored"/>
    <property type="match status" value="1"/>
</dbReference>
<dbReference type="SUPFAM" id="SSF51905">
    <property type="entry name" value="FAD/NAD(P)-binding domain"/>
    <property type="match status" value="1"/>
</dbReference>
<protein>
    <submittedName>
        <fullName evidence="6">FAD-dependent oxidoreductase</fullName>
    </submittedName>
</protein>
<organism evidence="6 7">
    <name type="scientific">Ruficoccus amylovorans</name>
    <dbReference type="NCBI Taxonomy" id="1804625"/>
    <lineage>
        <taxon>Bacteria</taxon>
        <taxon>Pseudomonadati</taxon>
        <taxon>Verrucomicrobiota</taxon>
        <taxon>Opitutia</taxon>
        <taxon>Puniceicoccales</taxon>
        <taxon>Cerasicoccaceae</taxon>
        <taxon>Ruficoccus</taxon>
    </lineage>
</organism>
<evidence type="ECO:0000256" key="5">
    <source>
        <dbReference type="ARBA" id="ARBA00023014"/>
    </source>
</evidence>